<dbReference type="InterPro" id="IPR002033">
    <property type="entry name" value="TatC"/>
</dbReference>
<evidence type="ECO:0000256" key="3">
    <source>
        <dbReference type="ARBA" id="ARBA00022989"/>
    </source>
</evidence>
<evidence type="ECO:0000256" key="1">
    <source>
        <dbReference type="ARBA" id="ARBA00004141"/>
    </source>
</evidence>
<keyword evidence="2 5" id="KW-0812">Transmembrane</keyword>
<evidence type="ECO:0000256" key="4">
    <source>
        <dbReference type="ARBA" id="ARBA00023136"/>
    </source>
</evidence>
<evidence type="ECO:0000256" key="5">
    <source>
        <dbReference type="HAMAP-Rule" id="MF_00902"/>
    </source>
</evidence>
<dbReference type="Pfam" id="PF00902">
    <property type="entry name" value="TatC"/>
    <property type="match status" value="1"/>
</dbReference>
<keyword evidence="5" id="KW-1003">Cell membrane</keyword>
<dbReference type="OrthoDB" id="9777044at2"/>
<feature type="transmembrane region" description="Helical" evidence="5">
    <location>
        <begin position="157"/>
        <end position="183"/>
    </location>
</feature>
<feature type="transmembrane region" description="Helical" evidence="5">
    <location>
        <begin position="20"/>
        <end position="38"/>
    </location>
</feature>
<dbReference type="EMBL" id="QRAP01000012">
    <property type="protein sequence ID" value="RDK85170.1"/>
    <property type="molecule type" value="Genomic_DNA"/>
</dbReference>
<feature type="region of interest" description="Disordered" evidence="6">
    <location>
        <begin position="241"/>
        <end position="266"/>
    </location>
</feature>
<dbReference type="RefSeq" id="WP_115460160.1">
    <property type="nucleotide sequence ID" value="NZ_QRAP01000012.1"/>
</dbReference>
<dbReference type="PROSITE" id="PS01218">
    <property type="entry name" value="TATC"/>
    <property type="match status" value="1"/>
</dbReference>
<comment type="subcellular location">
    <subcellularLocation>
        <location evidence="5">Cell membrane</location>
        <topology evidence="5">Multi-pass membrane protein</topology>
    </subcellularLocation>
    <subcellularLocation>
        <location evidence="1">Membrane</location>
        <topology evidence="1">Multi-pass membrane protein</topology>
    </subcellularLocation>
</comment>
<comment type="subunit">
    <text evidence="5">The Tat system comprises two distinct complexes: a TatABC complex, containing multiple copies of TatA, TatB and TatC subunits, and a separate TatA complex, containing only TatA subunits. Substrates initially bind to the TatABC complex, which probably triggers association of the separate TatA complex to form the active translocon.</text>
</comment>
<comment type="function">
    <text evidence="5">Part of the twin-arginine translocation (Tat) system that transports large folded proteins containing a characteristic twin-arginine motif in their signal peptide across membranes. Together with TatB, TatC is part of a receptor directly interacting with Tat signal peptides.</text>
</comment>
<dbReference type="Proteomes" id="UP000254848">
    <property type="component" value="Unassembled WGS sequence"/>
</dbReference>
<dbReference type="GO" id="GO:0065002">
    <property type="term" value="P:intracellular protein transmembrane transport"/>
    <property type="evidence" value="ECO:0007669"/>
    <property type="project" value="TreeGrafter"/>
</dbReference>
<dbReference type="NCBIfam" id="NF008174">
    <property type="entry name" value="PRK10921.1"/>
    <property type="match status" value="1"/>
</dbReference>
<evidence type="ECO:0000313" key="7">
    <source>
        <dbReference type="EMBL" id="RDK85170.1"/>
    </source>
</evidence>
<keyword evidence="5" id="KW-0811">Translocation</keyword>
<dbReference type="HAMAP" id="MF_00902">
    <property type="entry name" value="TatC"/>
    <property type="match status" value="1"/>
</dbReference>
<feature type="transmembrane region" description="Helical" evidence="5">
    <location>
        <begin position="116"/>
        <end position="137"/>
    </location>
</feature>
<dbReference type="GO" id="GO:0043953">
    <property type="term" value="P:protein transport by the Tat complex"/>
    <property type="evidence" value="ECO:0007669"/>
    <property type="project" value="UniProtKB-UniRule"/>
</dbReference>
<dbReference type="GO" id="GO:0033281">
    <property type="term" value="C:TAT protein transport complex"/>
    <property type="evidence" value="ECO:0007669"/>
    <property type="project" value="UniProtKB-UniRule"/>
</dbReference>
<feature type="transmembrane region" description="Helical" evidence="5">
    <location>
        <begin position="74"/>
        <end position="95"/>
    </location>
</feature>
<keyword evidence="3 5" id="KW-1133">Transmembrane helix</keyword>
<dbReference type="PANTHER" id="PTHR30371:SF0">
    <property type="entry name" value="SEC-INDEPENDENT PROTEIN TRANSLOCASE PROTEIN TATC, CHLOROPLASTIC-RELATED"/>
    <property type="match status" value="1"/>
</dbReference>
<accession>A0A370QAY1</accession>
<keyword evidence="4 5" id="KW-0472">Membrane</keyword>
<feature type="transmembrane region" description="Helical" evidence="5">
    <location>
        <begin position="218"/>
        <end position="237"/>
    </location>
</feature>
<keyword evidence="5" id="KW-0813">Transport</keyword>
<feature type="transmembrane region" description="Helical" evidence="5">
    <location>
        <begin position="195"/>
        <end position="212"/>
    </location>
</feature>
<keyword evidence="8" id="KW-1185">Reference proteome</keyword>
<dbReference type="GO" id="GO:0009977">
    <property type="term" value="F:proton motive force dependent protein transmembrane transporter activity"/>
    <property type="evidence" value="ECO:0007669"/>
    <property type="project" value="TreeGrafter"/>
</dbReference>
<comment type="similarity">
    <text evidence="5">Belongs to the TatC family.</text>
</comment>
<name>A0A370QAY1_9GAMM</name>
<evidence type="ECO:0000256" key="2">
    <source>
        <dbReference type="ARBA" id="ARBA00022692"/>
    </source>
</evidence>
<dbReference type="InterPro" id="IPR019820">
    <property type="entry name" value="Sec-indep_translocase_CS"/>
</dbReference>
<dbReference type="PANTHER" id="PTHR30371">
    <property type="entry name" value="SEC-INDEPENDENT PROTEIN TRANSLOCASE PROTEIN TATC"/>
    <property type="match status" value="1"/>
</dbReference>
<comment type="caution">
    <text evidence="7">The sequence shown here is derived from an EMBL/GenBank/DDBJ whole genome shotgun (WGS) entry which is preliminary data.</text>
</comment>
<dbReference type="NCBIfam" id="TIGR00945">
    <property type="entry name" value="tatC"/>
    <property type="match status" value="1"/>
</dbReference>
<feature type="compositionally biased region" description="Acidic residues" evidence="6">
    <location>
        <begin position="246"/>
        <end position="255"/>
    </location>
</feature>
<gene>
    <name evidence="5" type="primary">tatC</name>
    <name evidence="7" type="ORF">C8D90_11296</name>
</gene>
<organism evidence="7 8">
    <name type="scientific">Enterobacillus tribolii</name>
    <dbReference type="NCBI Taxonomy" id="1487935"/>
    <lineage>
        <taxon>Bacteria</taxon>
        <taxon>Pseudomonadati</taxon>
        <taxon>Pseudomonadota</taxon>
        <taxon>Gammaproteobacteria</taxon>
        <taxon>Enterobacterales</taxon>
        <taxon>Hafniaceae</taxon>
        <taxon>Enterobacillus</taxon>
    </lineage>
</organism>
<protein>
    <recommendedName>
        <fullName evidence="5">Sec-independent protein translocase protein TatC</fullName>
    </recommendedName>
</protein>
<evidence type="ECO:0000256" key="6">
    <source>
        <dbReference type="SAM" id="MobiDB-lite"/>
    </source>
</evidence>
<evidence type="ECO:0000313" key="8">
    <source>
        <dbReference type="Proteomes" id="UP000254848"/>
    </source>
</evidence>
<proteinExistence type="inferred from homology"/>
<sequence>MAVDDTQPLISHLIELRKRLLNSLICVLVVFLALVYFSNDIYHMISAPLLKQMPSGASMIATDVASPFFAPIKLTMIVSVFVSAPMILYQIWAFVAPALYKHERRLLMPLLFSSSVLFYVGMAFAYFVVFPLAFGFFAKTTPVGVMIATDITKYLDFVMALFMAFGVSFEVPVAIILLCWSGVTTPAELRKKRPYVIVGAFVVGMLLTPPDVFSQTLLAIPMCLLFEVGVFFARFYVGKRRPRNSEDDDADEGENGADAAERPEKE</sequence>
<keyword evidence="5" id="KW-0653">Protein transport</keyword>
<dbReference type="AlphaFoldDB" id="A0A370QAY1"/>
<reference evidence="7 8" key="1">
    <citation type="submission" date="2018-07" db="EMBL/GenBank/DDBJ databases">
        <title>Genomic Encyclopedia of Type Strains, Phase IV (KMG-IV): sequencing the most valuable type-strain genomes for metagenomic binning, comparative biology and taxonomic classification.</title>
        <authorList>
            <person name="Goeker M."/>
        </authorList>
    </citation>
    <scope>NUCLEOTIDE SEQUENCE [LARGE SCALE GENOMIC DNA]</scope>
    <source>
        <strain evidence="7 8">DSM 103736</strain>
    </source>
</reference>
<dbReference type="PRINTS" id="PR01840">
    <property type="entry name" value="TATCFAMILY"/>
</dbReference>